<name>A0A8T0R0B5_PANVG</name>
<proteinExistence type="predicted"/>
<evidence type="ECO:0000313" key="2">
    <source>
        <dbReference type="Proteomes" id="UP000823388"/>
    </source>
</evidence>
<sequence length="113" mass="13153">MRDLNNIMHPNEKWGPGPPCLSHIDNFCALVKQCGLIDLDYSGPAYTWTNKYFTINPTFERLDRCLANADWCQIFPHTVVYHLPILYSDHAPILAIMESSNPKPRTRFRFANW</sequence>
<gene>
    <name evidence="1" type="ORF">PVAP13_6NG057603</name>
</gene>
<dbReference type="Gene3D" id="3.60.10.10">
    <property type="entry name" value="Endonuclease/exonuclease/phosphatase"/>
    <property type="match status" value="1"/>
</dbReference>
<comment type="caution">
    <text evidence="1">The sequence shown here is derived from an EMBL/GenBank/DDBJ whole genome shotgun (WGS) entry which is preliminary data.</text>
</comment>
<dbReference type="Proteomes" id="UP000823388">
    <property type="component" value="Chromosome 6N"/>
</dbReference>
<evidence type="ECO:0000313" key="1">
    <source>
        <dbReference type="EMBL" id="KAG2578473.1"/>
    </source>
</evidence>
<dbReference type="SUPFAM" id="SSF56219">
    <property type="entry name" value="DNase I-like"/>
    <property type="match status" value="1"/>
</dbReference>
<accession>A0A8T0R0B5</accession>
<dbReference type="EMBL" id="CM029048">
    <property type="protein sequence ID" value="KAG2578473.1"/>
    <property type="molecule type" value="Genomic_DNA"/>
</dbReference>
<dbReference type="InterPro" id="IPR036691">
    <property type="entry name" value="Endo/exonu/phosph_ase_sf"/>
</dbReference>
<keyword evidence="2" id="KW-1185">Reference proteome</keyword>
<organism evidence="1 2">
    <name type="scientific">Panicum virgatum</name>
    <name type="common">Blackwell switchgrass</name>
    <dbReference type="NCBI Taxonomy" id="38727"/>
    <lineage>
        <taxon>Eukaryota</taxon>
        <taxon>Viridiplantae</taxon>
        <taxon>Streptophyta</taxon>
        <taxon>Embryophyta</taxon>
        <taxon>Tracheophyta</taxon>
        <taxon>Spermatophyta</taxon>
        <taxon>Magnoliopsida</taxon>
        <taxon>Liliopsida</taxon>
        <taxon>Poales</taxon>
        <taxon>Poaceae</taxon>
        <taxon>PACMAD clade</taxon>
        <taxon>Panicoideae</taxon>
        <taxon>Panicodae</taxon>
        <taxon>Paniceae</taxon>
        <taxon>Panicinae</taxon>
        <taxon>Panicum</taxon>
        <taxon>Panicum sect. Hiantes</taxon>
    </lineage>
</organism>
<dbReference type="PANTHER" id="PTHR33710:SF79">
    <property type="entry name" value="OS06G0205337 PROTEIN"/>
    <property type="match status" value="1"/>
</dbReference>
<protein>
    <submittedName>
        <fullName evidence="1">Uncharacterized protein</fullName>
    </submittedName>
</protein>
<dbReference type="AlphaFoldDB" id="A0A8T0R0B5"/>
<dbReference type="PANTHER" id="PTHR33710">
    <property type="entry name" value="BNAC02G09200D PROTEIN"/>
    <property type="match status" value="1"/>
</dbReference>
<reference evidence="1" key="1">
    <citation type="submission" date="2020-05" db="EMBL/GenBank/DDBJ databases">
        <title>WGS assembly of Panicum virgatum.</title>
        <authorList>
            <person name="Lovell J.T."/>
            <person name="Jenkins J."/>
            <person name="Shu S."/>
            <person name="Juenger T.E."/>
            <person name="Schmutz J."/>
        </authorList>
    </citation>
    <scope>NUCLEOTIDE SEQUENCE</scope>
    <source>
        <strain evidence="1">AP13</strain>
    </source>
</reference>